<feature type="domain" description="Thyroglobulin type-1" evidence="2">
    <location>
        <begin position="17"/>
        <end position="50"/>
    </location>
</feature>
<accession>Q6ELM4</accession>
<evidence type="ECO:0000313" key="3">
    <source>
        <dbReference type="EMBL" id="AAP94865.1"/>
    </source>
</evidence>
<keyword evidence="1" id="KW-1015">Disulfide bond</keyword>
<evidence type="ECO:0000256" key="1">
    <source>
        <dbReference type="ARBA" id="ARBA00023157"/>
    </source>
</evidence>
<dbReference type="InterPro" id="IPR000716">
    <property type="entry name" value="Thyroglobulin_1"/>
</dbReference>
<dbReference type="Pfam" id="PF00086">
    <property type="entry name" value="Thyroglobulin_1"/>
    <property type="match status" value="1"/>
</dbReference>
<dbReference type="Gene3D" id="4.10.800.10">
    <property type="entry name" value="Thyroglobulin type-1"/>
    <property type="match status" value="1"/>
</dbReference>
<dbReference type="EMBL" id="AY292852">
    <property type="protein sequence ID" value="AAP94865.1"/>
    <property type="molecule type" value="Genomic_DNA"/>
</dbReference>
<feature type="non-terminal residue" evidence="3">
    <location>
        <position position="64"/>
    </location>
</feature>
<dbReference type="AlphaFoldDB" id="Q6ELM4"/>
<dbReference type="SUPFAM" id="SSF57610">
    <property type="entry name" value="Thyroglobulin type-1 domain"/>
    <property type="match status" value="1"/>
</dbReference>
<sequence>PTPCQLQAERAFLRAVQALLANSSTSAALSSIHVPQCRADGEWSRVQCDGPPEQVFEWYEQWRA</sequence>
<feature type="non-terminal residue" evidence="3">
    <location>
        <position position="1"/>
    </location>
</feature>
<protein>
    <submittedName>
        <fullName evidence="3">Thyroglobulin</fullName>
    </submittedName>
</protein>
<organism evidence="3">
    <name type="scientific">Lepus americanus</name>
    <name type="common">Snowshoe hare</name>
    <dbReference type="NCBI Taxonomy" id="48086"/>
    <lineage>
        <taxon>Eukaryota</taxon>
        <taxon>Metazoa</taxon>
        <taxon>Chordata</taxon>
        <taxon>Craniata</taxon>
        <taxon>Vertebrata</taxon>
        <taxon>Euteleostomi</taxon>
        <taxon>Mammalia</taxon>
        <taxon>Eutheria</taxon>
        <taxon>Euarchontoglires</taxon>
        <taxon>Glires</taxon>
        <taxon>Lagomorpha</taxon>
        <taxon>Leporidae</taxon>
        <taxon>Lepus</taxon>
    </lineage>
</organism>
<reference evidence="3" key="1">
    <citation type="journal article" date="2004" name="Syst. Biol.">
        <title>A molecular supermatrix of the rabbits and hares (Leporidae) allows for the identification of five intercontinental exchanges during the Miocene.</title>
        <authorList>
            <person name="Matthee C.A."/>
            <person name="van Vuuren B.J."/>
            <person name="Bell D."/>
            <person name="Robinson T.J."/>
        </authorList>
    </citation>
    <scope>NUCLEOTIDE SEQUENCE</scope>
</reference>
<dbReference type="InterPro" id="IPR036857">
    <property type="entry name" value="Thyroglobulin_1_sf"/>
</dbReference>
<proteinExistence type="predicted"/>
<name>Q6ELM4_LEPAM</name>
<evidence type="ECO:0000259" key="2">
    <source>
        <dbReference type="Pfam" id="PF00086"/>
    </source>
</evidence>